<dbReference type="AlphaFoldDB" id="A0A4D7QGV7"/>
<evidence type="ECO:0000256" key="2">
    <source>
        <dbReference type="ARBA" id="ARBA00008829"/>
    </source>
</evidence>
<reference evidence="7 8" key="1">
    <citation type="submission" date="2019-04" db="EMBL/GenBank/DDBJ databases">
        <title>Phreatobacter aquaticus sp. nov.</title>
        <authorList>
            <person name="Choi A."/>
            <person name="Baek K."/>
        </authorList>
    </citation>
    <scope>NUCLEOTIDE SEQUENCE [LARGE SCALE GENOMIC DNA]</scope>
    <source>
        <strain evidence="7 8">NMCR1094</strain>
    </source>
</reference>
<dbReference type="EC" id="3.5.2.2" evidence="7"/>
<accession>A0A4D7QGV7</accession>
<protein>
    <submittedName>
        <fullName evidence="7">Dihydropyrimidinase</fullName>
        <ecNumber evidence="7">3.5.2.2</ecNumber>
    </submittedName>
</protein>
<organism evidence="7 8">
    <name type="scientific">Phreatobacter aquaticus</name>
    <dbReference type="NCBI Taxonomy" id="2570229"/>
    <lineage>
        <taxon>Bacteria</taxon>
        <taxon>Pseudomonadati</taxon>
        <taxon>Pseudomonadota</taxon>
        <taxon>Alphaproteobacteria</taxon>
        <taxon>Hyphomicrobiales</taxon>
        <taxon>Phreatobacteraceae</taxon>
        <taxon>Phreatobacter</taxon>
    </lineage>
</organism>
<dbReference type="NCBIfam" id="TIGR02033">
    <property type="entry name" value="D-hydantoinase"/>
    <property type="match status" value="1"/>
</dbReference>
<keyword evidence="8" id="KW-1185">Reference proteome</keyword>
<name>A0A4D7QGV7_9HYPH</name>
<dbReference type="GO" id="GO:0004157">
    <property type="term" value="F:dihydropyrimidinase activity"/>
    <property type="evidence" value="ECO:0007669"/>
    <property type="project" value="UniProtKB-EC"/>
</dbReference>
<proteinExistence type="inferred from homology"/>
<evidence type="ECO:0000313" key="7">
    <source>
        <dbReference type="EMBL" id="QCK85931.1"/>
    </source>
</evidence>
<evidence type="ECO:0000256" key="4">
    <source>
        <dbReference type="ARBA" id="ARBA00022801"/>
    </source>
</evidence>
<dbReference type="Gene3D" id="3.20.20.140">
    <property type="entry name" value="Metal-dependent hydrolases"/>
    <property type="match status" value="1"/>
</dbReference>
<comment type="cofactor">
    <cofactor evidence="1">
        <name>Zn(2+)</name>
        <dbReference type="ChEBI" id="CHEBI:29105"/>
    </cofactor>
</comment>
<dbReference type="Pfam" id="PF01979">
    <property type="entry name" value="Amidohydro_1"/>
    <property type="match status" value="1"/>
</dbReference>
<dbReference type="SUPFAM" id="SSF51556">
    <property type="entry name" value="Metallo-dependent hydrolases"/>
    <property type="match status" value="1"/>
</dbReference>
<dbReference type="InterPro" id="IPR050378">
    <property type="entry name" value="Metallo-dep_Hydrolases_sf"/>
</dbReference>
<dbReference type="InterPro" id="IPR006680">
    <property type="entry name" value="Amidohydro-rel"/>
</dbReference>
<dbReference type="InterPro" id="IPR011059">
    <property type="entry name" value="Metal-dep_hydrolase_composite"/>
</dbReference>
<evidence type="ECO:0000313" key="8">
    <source>
        <dbReference type="Proteomes" id="UP000298588"/>
    </source>
</evidence>
<dbReference type="InterPro" id="IPR032466">
    <property type="entry name" value="Metal_Hydrolase"/>
</dbReference>
<dbReference type="PANTHER" id="PTHR11647">
    <property type="entry name" value="HYDRANTOINASE/DIHYDROPYRIMIDINASE FAMILY MEMBER"/>
    <property type="match status" value="1"/>
</dbReference>
<dbReference type="KEGG" id="paqt:E8L99_09240"/>
<comment type="PTM">
    <text evidence="5">Carbamylation allows a single lysine to coordinate two divalent metal cations.</text>
</comment>
<evidence type="ECO:0000259" key="6">
    <source>
        <dbReference type="Pfam" id="PF01979"/>
    </source>
</evidence>
<dbReference type="GO" id="GO:0046872">
    <property type="term" value="F:metal ion binding"/>
    <property type="evidence" value="ECO:0007669"/>
    <property type="project" value="UniProtKB-KW"/>
</dbReference>
<feature type="modified residue" description="N6-carboxylysine" evidence="5">
    <location>
        <position position="151"/>
    </location>
</feature>
<feature type="domain" description="Amidohydrolase-related" evidence="6">
    <location>
        <begin position="51"/>
        <end position="435"/>
    </location>
</feature>
<keyword evidence="3" id="KW-0479">Metal-binding</keyword>
<dbReference type="PANTHER" id="PTHR11647:SF1">
    <property type="entry name" value="COLLAPSIN RESPONSE MEDIATOR PROTEIN"/>
    <property type="match status" value="1"/>
</dbReference>
<comment type="similarity">
    <text evidence="2">Belongs to the metallo-dependent hydrolases superfamily. Hydantoinase/dihydropyrimidinase family.</text>
</comment>
<dbReference type="FunFam" id="3.20.20.140:FF:000174">
    <property type="entry name" value="Dihydropyrimidinase-related protein 2"/>
    <property type="match status" value="1"/>
</dbReference>
<evidence type="ECO:0000256" key="3">
    <source>
        <dbReference type="ARBA" id="ARBA00022723"/>
    </source>
</evidence>
<evidence type="ECO:0000256" key="5">
    <source>
        <dbReference type="PIRSR" id="PIRSR611778-50"/>
    </source>
</evidence>
<keyword evidence="4 7" id="KW-0378">Hydrolase</keyword>
<dbReference type="SUPFAM" id="SSF51338">
    <property type="entry name" value="Composite domain of metallo-dependent hydrolases"/>
    <property type="match status" value="2"/>
</dbReference>
<dbReference type="RefSeq" id="WP_137099263.1">
    <property type="nucleotide sequence ID" value="NZ_CP039865.1"/>
</dbReference>
<dbReference type="Gene3D" id="2.30.40.10">
    <property type="entry name" value="Urease, subunit C, domain 1"/>
    <property type="match status" value="1"/>
</dbReference>
<dbReference type="EMBL" id="CP039865">
    <property type="protein sequence ID" value="QCK85931.1"/>
    <property type="molecule type" value="Genomic_DNA"/>
</dbReference>
<dbReference type="InterPro" id="IPR011778">
    <property type="entry name" value="Hydantoinase/dihydroPyrase"/>
</dbReference>
<sequence>MNADLVIAGGMVAKPDGAALGDVLVKDGRILDIVGPGTGRGTRIVEARDRIVLPGGIDPHVHFLISFMGQKSVYDFTSGTAAALRGGVTTVIDFALQRRGRSMLDGLAYRRKQADGNVACDYGLHLIATDINDQTLAEAPGLLAAGASSFKVYMIYESEGLEVKDGPLLELMHAAAKTGQNFVLHAENASIIERAIARHVAAGDFAPRFHALSRPALAETEAVSRAMLLADDAGAQIHIFHLASGPALDLIEAAQAKGRKVSAETCTHYLALTDEVYDRPDGHLFVASPPLRDKATQDRLWRGLASGSLSIVTSDDASYDAHAKALGKDRFDTIANGMPGVEARLPVLYTQGVASGRMTLERFTDAWAGSAARLFGLAPEKGAIAAGADADLVIIDPHTRRKMTVDSHYGPIGYNPFDGMDLTGWPVMTIRRGEIAVENDRFLGKAGDGRYLHRKPVAVG</sequence>
<dbReference type="Proteomes" id="UP000298588">
    <property type="component" value="Chromosome"/>
</dbReference>
<dbReference type="GO" id="GO:0005829">
    <property type="term" value="C:cytosol"/>
    <property type="evidence" value="ECO:0007669"/>
    <property type="project" value="TreeGrafter"/>
</dbReference>
<dbReference type="OrthoDB" id="9775759at2"/>
<gene>
    <name evidence="7" type="primary">hydA</name>
    <name evidence="7" type="ORF">E8L99_09240</name>
</gene>
<evidence type="ECO:0000256" key="1">
    <source>
        <dbReference type="ARBA" id="ARBA00001947"/>
    </source>
</evidence>